<dbReference type="Proteomes" id="UP000238649">
    <property type="component" value="Unassembled WGS sequence"/>
</dbReference>
<dbReference type="OrthoDB" id="5570653at2"/>
<dbReference type="InterPro" id="IPR035093">
    <property type="entry name" value="RelE/ParE_toxin_dom_sf"/>
</dbReference>
<dbReference type="Gene3D" id="3.30.2310.20">
    <property type="entry name" value="RelE-like"/>
    <property type="match status" value="1"/>
</dbReference>
<dbReference type="SUPFAM" id="SSF143011">
    <property type="entry name" value="RelE-like"/>
    <property type="match status" value="1"/>
</dbReference>
<name>A0A2S9SQ94_9BACT</name>
<dbReference type="EMBL" id="NXGH01000026">
    <property type="protein sequence ID" value="PRM88765.1"/>
    <property type="molecule type" value="Genomic_DNA"/>
</dbReference>
<evidence type="ECO:0008006" key="3">
    <source>
        <dbReference type="Google" id="ProtNLM"/>
    </source>
</evidence>
<comment type="caution">
    <text evidence="1">The sequence shown here is derived from an EMBL/GenBank/DDBJ whole genome shotgun (WGS) entry which is preliminary data.</text>
</comment>
<dbReference type="AlphaFoldDB" id="A0A2S9SQ94"/>
<sequence>MKKNLKITYLKKPQKFLDKNRDIREDEIDDLIIKFVKKNFYNIDINIDYKPLQGNLKDFFRIRKGNIRIIIQVLDNEIIIEVIIQDIGFRGDIYK</sequence>
<accession>A0A2S9SQ94</accession>
<evidence type="ECO:0000313" key="2">
    <source>
        <dbReference type="Proteomes" id="UP000238649"/>
    </source>
</evidence>
<proteinExistence type="predicted"/>
<protein>
    <recommendedName>
        <fullName evidence="3">Type II toxin-antitoxin system RelE/ParE family toxin</fullName>
    </recommendedName>
</protein>
<organism evidence="1 2">
    <name type="scientific">Aliarcobacter cryaerophilus</name>
    <dbReference type="NCBI Taxonomy" id="28198"/>
    <lineage>
        <taxon>Bacteria</taxon>
        <taxon>Pseudomonadati</taxon>
        <taxon>Campylobacterota</taxon>
        <taxon>Epsilonproteobacteria</taxon>
        <taxon>Campylobacterales</taxon>
        <taxon>Arcobacteraceae</taxon>
        <taxon>Aliarcobacter</taxon>
    </lineage>
</organism>
<evidence type="ECO:0000313" key="1">
    <source>
        <dbReference type="EMBL" id="PRM88765.1"/>
    </source>
</evidence>
<dbReference type="RefSeq" id="WP_105912294.1">
    <property type="nucleotide sequence ID" value="NZ_NXGH01000026.1"/>
</dbReference>
<reference evidence="1 2" key="1">
    <citation type="submission" date="2017-09" db="EMBL/GenBank/DDBJ databases">
        <title>Reassesment of A. cryaerophilus.</title>
        <authorList>
            <person name="Perez-Cataluna A."/>
            <person name="Collado L."/>
            <person name="Salgado O."/>
            <person name="Lefinanco V."/>
            <person name="Figueras M.J."/>
        </authorList>
    </citation>
    <scope>NUCLEOTIDE SEQUENCE [LARGE SCALE GENOMIC DNA]</scope>
    <source>
        <strain evidence="1 2">LMG 9871</strain>
    </source>
</reference>
<gene>
    <name evidence="1" type="ORF">CJ671_08580</name>
</gene>